<dbReference type="Pfam" id="PF19474">
    <property type="entry name" value="DUF6011"/>
    <property type="match status" value="1"/>
</dbReference>
<evidence type="ECO:0000256" key="1">
    <source>
        <dbReference type="SAM" id="MobiDB-lite"/>
    </source>
</evidence>
<evidence type="ECO:0000313" key="2">
    <source>
        <dbReference type="EMBL" id="MBR7674309.1"/>
    </source>
</evidence>
<dbReference type="EMBL" id="JAGSMN010000322">
    <property type="protein sequence ID" value="MBR7674309.1"/>
    <property type="molecule type" value="Genomic_DNA"/>
</dbReference>
<evidence type="ECO:0000313" key="3">
    <source>
        <dbReference type="Proteomes" id="UP000675554"/>
    </source>
</evidence>
<reference evidence="2" key="1">
    <citation type="submission" date="2021-04" db="EMBL/GenBank/DDBJ databases">
        <title>Sequencing of actinobacteria type strains.</title>
        <authorList>
            <person name="Nguyen G.-S."/>
            <person name="Wentzel A."/>
        </authorList>
    </citation>
    <scope>NUCLEOTIDE SEQUENCE</scope>
    <source>
        <strain evidence="2">DSM 42095</strain>
    </source>
</reference>
<protein>
    <submittedName>
        <fullName evidence="2">Uncharacterized protein</fullName>
    </submittedName>
</protein>
<sequence length="69" mass="7779">MSDESMLVPDDELPAEARRRVTCRMCGRPLRDREARMWGLGPECRGKLDPRIAPTPPAHEVEQDPLPGL</sequence>
<organism evidence="2 3">
    <name type="scientific">Streptomyces daliensis</name>
    <dbReference type="NCBI Taxonomy" id="299421"/>
    <lineage>
        <taxon>Bacteria</taxon>
        <taxon>Bacillati</taxon>
        <taxon>Actinomycetota</taxon>
        <taxon>Actinomycetes</taxon>
        <taxon>Kitasatosporales</taxon>
        <taxon>Streptomycetaceae</taxon>
        <taxon>Streptomyces</taxon>
    </lineage>
</organism>
<gene>
    <name evidence="2" type="ORF">KDA82_15040</name>
</gene>
<dbReference type="Proteomes" id="UP000675554">
    <property type="component" value="Unassembled WGS sequence"/>
</dbReference>
<keyword evidence="3" id="KW-1185">Reference proteome</keyword>
<proteinExistence type="predicted"/>
<comment type="caution">
    <text evidence="2">The sequence shown here is derived from an EMBL/GenBank/DDBJ whole genome shotgun (WGS) entry which is preliminary data.</text>
</comment>
<dbReference type="AlphaFoldDB" id="A0A8T4IQG9"/>
<dbReference type="InterPro" id="IPR046053">
    <property type="entry name" value="DUF6011"/>
</dbReference>
<name>A0A8T4IQG9_9ACTN</name>
<feature type="region of interest" description="Disordered" evidence="1">
    <location>
        <begin position="41"/>
        <end position="69"/>
    </location>
</feature>
<accession>A0A8T4IQG9</accession>